<dbReference type="AlphaFoldDB" id="A0A1G7BV15"/>
<dbReference type="SUPFAM" id="SSF52540">
    <property type="entry name" value="P-loop containing nucleoside triphosphate hydrolases"/>
    <property type="match status" value="1"/>
</dbReference>
<accession>A0A1G7BV15</accession>
<proteinExistence type="predicted"/>
<sequence length="209" mass="22934">MFIVAVANSKGGCGKTTVATHIAAHFAGRGFRTGLADLDRQQSARAWLGRRPQGLSAILAVDLDVEDGKLPKKLDRLVVDCPAAMTKQTVKDVVAQADTIIVPVLPSAFDEDGTRRFLGQLLKLKPVRKNRRDVAFLANRVRARTRAADRLDAFLADLEFPVVARLRDTQQYANAAAEGLTLFDTAGARVQSHRDEWGPLLDFLERCVD</sequence>
<dbReference type="STRING" id="69960.SAMN05421720_105165"/>
<dbReference type="InterPro" id="IPR027417">
    <property type="entry name" value="P-loop_NTPase"/>
</dbReference>
<dbReference type="Gene3D" id="3.40.50.300">
    <property type="entry name" value="P-loop containing nucleotide triphosphate hydrolases"/>
    <property type="match status" value="1"/>
</dbReference>
<protein>
    <submittedName>
        <fullName evidence="2">Chromosome partitioning protein</fullName>
    </submittedName>
</protein>
<feature type="domain" description="CobQ/CobB/MinD/ParA nucleotide binding" evidence="1">
    <location>
        <begin position="4"/>
        <end position="181"/>
    </location>
</feature>
<organism evidence="2 3">
    <name type="scientific">Rhodospira trueperi</name>
    <dbReference type="NCBI Taxonomy" id="69960"/>
    <lineage>
        <taxon>Bacteria</taxon>
        <taxon>Pseudomonadati</taxon>
        <taxon>Pseudomonadota</taxon>
        <taxon>Alphaproteobacteria</taxon>
        <taxon>Rhodospirillales</taxon>
        <taxon>Rhodospirillaceae</taxon>
        <taxon>Rhodospira</taxon>
    </lineage>
</organism>
<gene>
    <name evidence="2" type="ORF">SAMN05421720_105165</name>
</gene>
<dbReference type="CDD" id="cd02042">
    <property type="entry name" value="ParAB_family"/>
    <property type="match status" value="1"/>
</dbReference>
<evidence type="ECO:0000259" key="1">
    <source>
        <dbReference type="Pfam" id="PF01656"/>
    </source>
</evidence>
<dbReference type="PIRSF" id="PIRSF009320">
    <property type="entry name" value="Nuc_binding_HP_1000"/>
    <property type="match status" value="1"/>
</dbReference>
<evidence type="ECO:0000313" key="2">
    <source>
        <dbReference type="EMBL" id="SDE30206.1"/>
    </source>
</evidence>
<name>A0A1G7BV15_9PROT</name>
<reference evidence="2 3" key="1">
    <citation type="submission" date="2016-10" db="EMBL/GenBank/DDBJ databases">
        <authorList>
            <person name="de Groot N.N."/>
        </authorList>
    </citation>
    <scope>NUCLEOTIDE SEQUENCE [LARGE SCALE GENOMIC DNA]</scope>
    <source>
        <strain evidence="2 3">ATCC 700224</strain>
    </source>
</reference>
<dbReference type="InterPro" id="IPR050678">
    <property type="entry name" value="DNA_Partitioning_ATPase"/>
</dbReference>
<dbReference type="PANTHER" id="PTHR13696">
    <property type="entry name" value="P-LOOP CONTAINING NUCLEOSIDE TRIPHOSPHATE HYDROLASE"/>
    <property type="match status" value="1"/>
</dbReference>
<dbReference type="Pfam" id="PF01656">
    <property type="entry name" value="CbiA"/>
    <property type="match status" value="1"/>
</dbReference>
<dbReference type="RefSeq" id="WP_092785212.1">
    <property type="nucleotide sequence ID" value="NZ_FNAP01000005.1"/>
</dbReference>
<dbReference type="EMBL" id="FNAP01000005">
    <property type="protein sequence ID" value="SDE30206.1"/>
    <property type="molecule type" value="Genomic_DNA"/>
</dbReference>
<dbReference type="Proteomes" id="UP000199412">
    <property type="component" value="Unassembled WGS sequence"/>
</dbReference>
<dbReference type="OrthoDB" id="69313at2"/>
<evidence type="ECO:0000313" key="3">
    <source>
        <dbReference type="Proteomes" id="UP000199412"/>
    </source>
</evidence>
<dbReference type="InterPro" id="IPR002586">
    <property type="entry name" value="CobQ/CobB/MinD/ParA_Nub-bd_dom"/>
</dbReference>
<dbReference type="PANTHER" id="PTHR13696:SF96">
    <property type="entry name" value="COBQ_COBB_MIND_PARA NUCLEOTIDE BINDING DOMAIN-CONTAINING PROTEIN"/>
    <property type="match status" value="1"/>
</dbReference>
<keyword evidence="3" id="KW-1185">Reference proteome</keyword>